<evidence type="ECO:0000313" key="1">
    <source>
        <dbReference type="EMBL" id="PWN46726.1"/>
    </source>
</evidence>
<dbReference type="EMBL" id="KZ820751">
    <property type="protein sequence ID" value="PWN46726.1"/>
    <property type="molecule type" value="Genomic_DNA"/>
</dbReference>
<organism evidence="1 2">
    <name type="scientific">Violaceomyces palustris</name>
    <dbReference type="NCBI Taxonomy" id="1673888"/>
    <lineage>
        <taxon>Eukaryota</taxon>
        <taxon>Fungi</taxon>
        <taxon>Dikarya</taxon>
        <taxon>Basidiomycota</taxon>
        <taxon>Ustilaginomycotina</taxon>
        <taxon>Ustilaginomycetes</taxon>
        <taxon>Violaceomycetales</taxon>
        <taxon>Violaceomycetaceae</taxon>
        <taxon>Violaceomyces</taxon>
    </lineage>
</organism>
<proteinExistence type="predicted"/>
<name>A0ACD0NLN4_9BASI</name>
<protein>
    <submittedName>
        <fullName evidence="1">ARM repeat-containing protein</fullName>
    </submittedName>
</protein>
<sequence length="1112" mass="122939">MEQELSACLASTLSPDQTTRSSAEQHLNRLASPDTDPEGQLAIALTNLFLDQSTQNHIRQSAGLALKKFITTRWSPYFDSFTSHAIQPQVKQHVRTSLLRALADPIRKIRLAASYAISTIAGPDYPDQFPELLPHLQHLLGQAEPNSTHGAMALLSDFVRVEMDEVQLMQVANEFLPTLETVLADEQRLTPHVRARCILVFRQCLTTLFMVKDTYPDAVKTATHTLLPRWLSAMEALLTRDAAADLANAGENAWETLAIRNEIFRTIKTASFFRKQFKPFLPNFVNLALANLTSLLPAFHQIYLSSSTSDSSLPTPTPAEEGDSDVATDIPSLACSILDFIAEASRNDRCRDLFLQGGTGGEGTETEAFSHLIKLMLVYVDMTLEDEENWANDANAFVADEDDDTMAYSLRIATADLLGTVIDQYPSPALRCLGIRLAERVRQGEEAKANGDQDWWKAHEGCLAAVGNNSEAISEILELENQARPEASLNIETIFTELVLPNVGDGSPPFLQGRCFVFASQFAKALPSQLATQFLEAAVGAIESETASMPVKISAVRTVKNFYRHLSHSLVSPLAPRIIRQLGPLLTRASEDTLVLVVETIQSVLAEDRDLEGEEVAGALIHNEVEPEVIGNLVEASLQVWAPNARDIILLSVVSDLLESLASSKSSIISRVVVERSLPILSAAIVDSLKEEEEEEEEPSALAESAVELTLAVLQGAKADHLQGVVGVLCPNLFRVLRKSKDRDVIQNGLECLTLLVKKSHLELFSIDSALLEEGEQVPRKEAMQIIMEILARQLGPEEPESGGLAVGKLVVSLLRKSSERVLPYLEPLLQAMVKRLATAKTASFCQSLLSPFTFLIKDQAQVVFDLLEHVQVEVGGQGGRNRNGLEILCEKWVENHETLQGLWSQRLSCISLIRLFESKLVVMEGGGERDLLQNLLVQGDLLPDPEGETNVIRTRSKAKLKPHRYSSIPLGSKVLKLVLKEYASVGKETGGRKEGTRTPQTDDEDQDWDDEDQNYGAENDTQVNYLSDIIGQGDLDSFLRGEEEEDELLQDDEMEDDELEIIRTDLNQLVPRFVKACVDSDHNLPPPPRFQSLCQYLNQEESAWLKMAINS</sequence>
<dbReference type="Proteomes" id="UP000245626">
    <property type="component" value="Unassembled WGS sequence"/>
</dbReference>
<keyword evidence="2" id="KW-1185">Reference proteome</keyword>
<accession>A0ACD0NLN4</accession>
<reference evidence="1 2" key="1">
    <citation type="journal article" date="2018" name="Mol. Biol. Evol.">
        <title>Broad Genomic Sampling Reveals a Smut Pathogenic Ancestry of the Fungal Clade Ustilaginomycotina.</title>
        <authorList>
            <person name="Kijpornyongpan T."/>
            <person name="Mondo S.J."/>
            <person name="Barry K."/>
            <person name="Sandor L."/>
            <person name="Lee J."/>
            <person name="Lipzen A."/>
            <person name="Pangilinan J."/>
            <person name="LaButti K."/>
            <person name="Hainaut M."/>
            <person name="Henrissat B."/>
            <person name="Grigoriev I.V."/>
            <person name="Spatafora J.W."/>
            <person name="Aime M.C."/>
        </authorList>
    </citation>
    <scope>NUCLEOTIDE SEQUENCE [LARGE SCALE GENOMIC DNA]</scope>
    <source>
        <strain evidence="1 2">SA 807</strain>
    </source>
</reference>
<gene>
    <name evidence="1" type="ORF">IE53DRAFT_382668</name>
</gene>
<evidence type="ECO:0000313" key="2">
    <source>
        <dbReference type="Proteomes" id="UP000245626"/>
    </source>
</evidence>